<accession>A0A4V6RX56</accession>
<gene>
    <name evidence="2" type="ORF">E6O51_06560</name>
</gene>
<dbReference type="RefSeq" id="WP_136384170.1">
    <property type="nucleotide sequence ID" value="NZ_SSOD01000004.1"/>
</dbReference>
<evidence type="ECO:0000256" key="1">
    <source>
        <dbReference type="ARBA" id="ARBA00022649"/>
    </source>
</evidence>
<dbReference type="EMBL" id="SSOD01000004">
    <property type="protein sequence ID" value="THF62617.1"/>
    <property type="molecule type" value="Genomic_DNA"/>
</dbReference>
<organism evidence="2 3">
    <name type="scientific">Pseudothauera rhizosphaerae</name>
    <dbReference type="NCBI Taxonomy" id="2565932"/>
    <lineage>
        <taxon>Bacteria</taxon>
        <taxon>Pseudomonadati</taxon>
        <taxon>Pseudomonadota</taxon>
        <taxon>Betaproteobacteria</taxon>
        <taxon>Rhodocyclales</taxon>
        <taxon>Zoogloeaceae</taxon>
        <taxon>Pseudothauera</taxon>
    </lineage>
</organism>
<dbReference type="Proteomes" id="UP000307956">
    <property type="component" value="Unassembled WGS sequence"/>
</dbReference>
<sequence>MSGYRLSPLAAADLSDVWDYSARHWGFDQADRYVRTIRDACAALAAGRLHGQSAEHIRPGYRKQIVGRHLLFF</sequence>
<keyword evidence="3" id="KW-1185">Reference proteome</keyword>
<keyword evidence="1" id="KW-1277">Toxin-antitoxin system</keyword>
<dbReference type="InterPro" id="IPR007712">
    <property type="entry name" value="RelE/ParE_toxin"/>
</dbReference>
<dbReference type="OrthoDB" id="276174at2"/>
<evidence type="ECO:0000313" key="3">
    <source>
        <dbReference type="Proteomes" id="UP000307956"/>
    </source>
</evidence>
<dbReference type="InterPro" id="IPR035093">
    <property type="entry name" value="RelE/ParE_toxin_dom_sf"/>
</dbReference>
<dbReference type="Pfam" id="PF05016">
    <property type="entry name" value="ParE_toxin"/>
    <property type="match status" value="1"/>
</dbReference>
<name>A0A4V6RX56_9RHOO</name>
<comment type="caution">
    <text evidence="2">The sequence shown here is derived from an EMBL/GenBank/DDBJ whole genome shotgun (WGS) entry which is preliminary data.</text>
</comment>
<dbReference type="AlphaFoldDB" id="A0A4V6RX56"/>
<reference evidence="2 3" key="1">
    <citation type="submission" date="2019-04" db="EMBL/GenBank/DDBJ databases">
        <title>Azoarcus rhizosphaerae sp. nov. isolated from rhizosphere of Ficus religiosa.</title>
        <authorList>
            <person name="Lin S.-Y."/>
            <person name="Hameed A."/>
            <person name="Hsu Y.-H."/>
            <person name="Young C.-C."/>
        </authorList>
    </citation>
    <scope>NUCLEOTIDE SEQUENCE [LARGE SCALE GENOMIC DNA]</scope>
    <source>
        <strain evidence="2 3">CC-YHH848</strain>
    </source>
</reference>
<evidence type="ECO:0000313" key="2">
    <source>
        <dbReference type="EMBL" id="THF62617.1"/>
    </source>
</evidence>
<protein>
    <submittedName>
        <fullName evidence="2">Type II toxin-antitoxin system RelE/ParE family toxin</fullName>
    </submittedName>
</protein>
<dbReference type="Gene3D" id="3.30.2310.20">
    <property type="entry name" value="RelE-like"/>
    <property type="match status" value="1"/>
</dbReference>
<proteinExistence type="predicted"/>